<proteinExistence type="evidence at transcript level"/>
<dbReference type="EMBL" id="GBGP01000247">
    <property type="protein sequence ID" value="JAC84948.1"/>
    <property type="molecule type" value="mRNA"/>
</dbReference>
<feature type="compositionally biased region" description="Polar residues" evidence="1">
    <location>
        <begin position="370"/>
        <end position="388"/>
    </location>
</feature>
<organism evidence="2">
    <name type="scientific">Clytia hemisphaerica</name>
    <dbReference type="NCBI Taxonomy" id="252671"/>
    <lineage>
        <taxon>Eukaryota</taxon>
        <taxon>Metazoa</taxon>
        <taxon>Cnidaria</taxon>
        <taxon>Hydrozoa</taxon>
        <taxon>Hydroidolina</taxon>
        <taxon>Leptothecata</taxon>
        <taxon>Obeliida</taxon>
        <taxon>Clytiidae</taxon>
        <taxon>Clytia</taxon>
    </lineage>
</organism>
<feature type="compositionally biased region" description="Polar residues" evidence="1">
    <location>
        <begin position="534"/>
        <end position="544"/>
    </location>
</feature>
<feature type="non-terminal residue" evidence="2">
    <location>
        <position position="1"/>
    </location>
</feature>
<sequence>ISAVSDPYTLTSKVGEMSLAKILPCSLLRKDITITSTEYQAVTKNEQEERKLRETLQGIQTLQLFKKKMMARDINCMSHRLQFILNKSSAKKSYSNVLFTPEELQRFQQEDDEKRRSAREFRRRNMIRKNSITSSFSSSSQGNQKEQCTETSIPIIPPPEEHTSHTNNESANHQKKLTIKSLKRHSKQFDDGEESIVSRSRVNSWVETSAMEEKNIVTSRNDVFVLNPVTTNEEESSDQQTKESIQTIQTDTNHFTVNIIPPIEIEDEKVESIAPDIVKGKEADSLSIKVSEGEESALTFEGSSLNQKQKLPNDEDVMNILTNQMLSPAPYDTAKIPLSATKLKSPYKLSWTKKKKASNSVISKDKSRSTDNPLSQLTDKPASKTTIHLNAPASDHSTTKMTANPTSQKIITNPASQKIITNPASQTVANLNLRSTRSNASTTTEKTRKRKTRTSSTSSFSSTRRKHPMNKKQEEMTRRLMVGIPTSKTRHETNEQRQKDDNQSVRSRKLQPPVMNSKSEDKKLTKRLTLMKNLLSTSREQAPSSVRDDTPAPSSQGLDIPNKSILLQRRKTQIENNIIIPGGWEVQHLQNIFQGNRDLDMDSEDTFDEAQTTDIYDELKKCKYLRIPTHLLSFEQLYN</sequence>
<feature type="compositionally biased region" description="Low complexity" evidence="1">
    <location>
        <begin position="131"/>
        <end position="140"/>
    </location>
</feature>
<dbReference type="AlphaFoldDB" id="A0A069DLW5"/>
<reference evidence="2" key="1">
    <citation type="journal article" date="2014" name="PLoS Genet.">
        <title>Differential Responses to Wnt and PCP Disruption Predict Expression and Developmental Function of Conserved and Novel Genes in a Cnidarian.</title>
        <authorList>
            <person name="Lapebie P."/>
            <person name="Ruggiero A."/>
            <person name="Barreau C."/>
            <person name="Chevalier S."/>
            <person name="Chang P."/>
            <person name="Dru P."/>
            <person name="Houliston E."/>
            <person name="Momose T."/>
        </authorList>
    </citation>
    <scope>NUCLEOTIDE SEQUENCE</scope>
</reference>
<name>A0A069DLW5_9CNID</name>
<feature type="region of interest" description="Disordered" evidence="1">
    <location>
        <begin position="107"/>
        <end position="178"/>
    </location>
</feature>
<accession>A0A069DLW5</accession>
<feature type="region of interest" description="Disordered" evidence="1">
    <location>
        <begin position="355"/>
        <end position="560"/>
    </location>
</feature>
<evidence type="ECO:0000313" key="2">
    <source>
        <dbReference type="EMBL" id="JAC84948.1"/>
    </source>
</evidence>
<feature type="compositionally biased region" description="Polar residues" evidence="1">
    <location>
        <begin position="395"/>
        <end position="440"/>
    </location>
</feature>
<feature type="compositionally biased region" description="Basic and acidic residues" evidence="1">
    <location>
        <begin position="489"/>
        <end position="503"/>
    </location>
</feature>
<protein>
    <submittedName>
        <fullName evidence="2">WegO1 putative cnidarian restricted protein</fullName>
    </submittedName>
</protein>
<feature type="compositionally biased region" description="Basic and acidic residues" evidence="1">
    <location>
        <begin position="107"/>
        <end position="120"/>
    </location>
</feature>
<evidence type="ECO:0000256" key="1">
    <source>
        <dbReference type="SAM" id="MobiDB-lite"/>
    </source>
</evidence>